<protein>
    <submittedName>
        <fullName evidence="1">Uncharacterized protein</fullName>
    </submittedName>
</protein>
<evidence type="ECO:0000313" key="1">
    <source>
        <dbReference type="EMBL" id="GFD22477.1"/>
    </source>
</evidence>
<reference evidence="1" key="1">
    <citation type="journal article" date="2019" name="Sci. Rep.">
        <title>Draft genome of Tanacetum cinerariifolium, the natural source of mosquito coil.</title>
        <authorList>
            <person name="Yamashiro T."/>
            <person name="Shiraishi A."/>
            <person name="Satake H."/>
            <person name="Nakayama K."/>
        </authorList>
    </citation>
    <scope>NUCLEOTIDE SEQUENCE</scope>
</reference>
<organism evidence="1">
    <name type="scientific">Tanacetum cinerariifolium</name>
    <name type="common">Dalmatian daisy</name>
    <name type="synonym">Chrysanthemum cinerariifolium</name>
    <dbReference type="NCBI Taxonomy" id="118510"/>
    <lineage>
        <taxon>Eukaryota</taxon>
        <taxon>Viridiplantae</taxon>
        <taxon>Streptophyta</taxon>
        <taxon>Embryophyta</taxon>
        <taxon>Tracheophyta</taxon>
        <taxon>Spermatophyta</taxon>
        <taxon>Magnoliopsida</taxon>
        <taxon>eudicotyledons</taxon>
        <taxon>Gunneridae</taxon>
        <taxon>Pentapetalae</taxon>
        <taxon>asterids</taxon>
        <taxon>campanulids</taxon>
        <taxon>Asterales</taxon>
        <taxon>Asteraceae</taxon>
        <taxon>Asteroideae</taxon>
        <taxon>Anthemideae</taxon>
        <taxon>Anthemidinae</taxon>
        <taxon>Tanacetum</taxon>
    </lineage>
</organism>
<dbReference type="EMBL" id="BKCJ011337451">
    <property type="protein sequence ID" value="GFD22477.1"/>
    <property type="molecule type" value="Genomic_DNA"/>
</dbReference>
<gene>
    <name evidence="1" type="ORF">Tci_894446</name>
</gene>
<accession>A0A699UIZ1</accession>
<feature type="non-terminal residue" evidence="1">
    <location>
        <position position="84"/>
    </location>
</feature>
<dbReference type="AlphaFoldDB" id="A0A699UIZ1"/>
<sequence>MTPDAERYLLHAADDQVLVIVAVGHDHAEDLQHRVREIRVPATGAEADLTEHFTVIERQFGEGFGSRDEVVEGAVIPQRHQLVP</sequence>
<name>A0A699UIZ1_TANCI</name>
<proteinExistence type="predicted"/>
<comment type="caution">
    <text evidence="1">The sequence shown here is derived from an EMBL/GenBank/DDBJ whole genome shotgun (WGS) entry which is preliminary data.</text>
</comment>